<proteinExistence type="predicted"/>
<dbReference type="AlphaFoldDB" id="A0A0E9TQB5"/>
<name>A0A0E9TQB5_ANGAN</name>
<organism evidence="1">
    <name type="scientific">Anguilla anguilla</name>
    <name type="common">European freshwater eel</name>
    <name type="synonym">Muraena anguilla</name>
    <dbReference type="NCBI Taxonomy" id="7936"/>
    <lineage>
        <taxon>Eukaryota</taxon>
        <taxon>Metazoa</taxon>
        <taxon>Chordata</taxon>
        <taxon>Craniata</taxon>
        <taxon>Vertebrata</taxon>
        <taxon>Euteleostomi</taxon>
        <taxon>Actinopterygii</taxon>
        <taxon>Neopterygii</taxon>
        <taxon>Teleostei</taxon>
        <taxon>Anguilliformes</taxon>
        <taxon>Anguillidae</taxon>
        <taxon>Anguilla</taxon>
    </lineage>
</organism>
<protein>
    <submittedName>
        <fullName evidence="1">Uncharacterized protein</fullName>
    </submittedName>
</protein>
<dbReference type="EMBL" id="GBXM01052846">
    <property type="protein sequence ID" value="JAH55731.1"/>
    <property type="molecule type" value="Transcribed_RNA"/>
</dbReference>
<evidence type="ECO:0000313" key="1">
    <source>
        <dbReference type="EMBL" id="JAH55731.1"/>
    </source>
</evidence>
<sequence length="17" mass="2211">MFFQFAVYFCCLFAFYY</sequence>
<reference evidence="1" key="2">
    <citation type="journal article" date="2015" name="Fish Shellfish Immunol.">
        <title>Early steps in the European eel (Anguilla anguilla)-Vibrio vulnificus interaction in the gills: Role of the RtxA13 toxin.</title>
        <authorList>
            <person name="Callol A."/>
            <person name="Pajuelo D."/>
            <person name="Ebbesson L."/>
            <person name="Teles M."/>
            <person name="MacKenzie S."/>
            <person name="Amaro C."/>
        </authorList>
    </citation>
    <scope>NUCLEOTIDE SEQUENCE</scope>
</reference>
<reference evidence="1" key="1">
    <citation type="submission" date="2014-11" db="EMBL/GenBank/DDBJ databases">
        <authorList>
            <person name="Amaro Gonzalez C."/>
        </authorList>
    </citation>
    <scope>NUCLEOTIDE SEQUENCE</scope>
</reference>
<accession>A0A0E9TQB5</accession>